<sequence length="141" mass="15854">TLSLPELRIEHHHSRYTCVAKNIIGESSNSIVLNVTYGAYIITGEQHQAVNPGETATFYCEAVVQSWQRGEYECVAVVEGFRPARLVNYLHIKGPPSVSLSEEIIAANGETLEIICEVCFFRLHLQFLIISVRDDFKSQNN</sequence>
<dbReference type="InterPro" id="IPR013783">
    <property type="entry name" value="Ig-like_fold"/>
</dbReference>
<reference evidence="1 2" key="2">
    <citation type="submission" date="2018-11" db="EMBL/GenBank/DDBJ databases">
        <authorList>
            <consortium name="Pathogen Informatics"/>
        </authorList>
    </citation>
    <scope>NUCLEOTIDE SEQUENCE [LARGE SCALE GENOMIC DNA]</scope>
</reference>
<dbReference type="AlphaFoldDB" id="A0A183D9Z7"/>
<organism evidence="3">
    <name type="scientific">Gongylonema pulchrum</name>
    <dbReference type="NCBI Taxonomy" id="637853"/>
    <lineage>
        <taxon>Eukaryota</taxon>
        <taxon>Metazoa</taxon>
        <taxon>Ecdysozoa</taxon>
        <taxon>Nematoda</taxon>
        <taxon>Chromadorea</taxon>
        <taxon>Rhabditida</taxon>
        <taxon>Spirurina</taxon>
        <taxon>Spiruromorpha</taxon>
        <taxon>Spiruroidea</taxon>
        <taxon>Gongylonematidae</taxon>
        <taxon>Gongylonema</taxon>
    </lineage>
</organism>
<evidence type="ECO:0000313" key="2">
    <source>
        <dbReference type="Proteomes" id="UP000271098"/>
    </source>
</evidence>
<dbReference type="Gene3D" id="2.60.40.10">
    <property type="entry name" value="Immunoglobulins"/>
    <property type="match status" value="1"/>
</dbReference>
<evidence type="ECO:0000313" key="3">
    <source>
        <dbReference type="WBParaSite" id="GPUH_0000554501-mRNA-1"/>
    </source>
</evidence>
<dbReference type="Proteomes" id="UP000271098">
    <property type="component" value="Unassembled WGS sequence"/>
</dbReference>
<accession>A0A183D9Z7</accession>
<evidence type="ECO:0000313" key="1">
    <source>
        <dbReference type="EMBL" id="VDK51203.1"/>
    </source>
</evidence>
<dbReference type="EMBL" id="UYRT01011901">
    <property type="protein sequence ID" value="VDK51203.1"/>
    <property type="molecule type" value="Genomic_DNA"/>
</dbReference>
<dbReference type="OrthoDB" id="6413693at2759"/>
<name>A0A183D9Z7_9BILA</name>
<dbReference type="SUPFAM" id="SSF48726">
    <property type="entry name" value="Immunoglobulin"/>
    <property type="match status" value="1"/>
</dbReference>
<reference evidence="3" key="1">
    <citation type="submission" date="2016-06" db="UniProtKB">
        <authorList>
            <consortium name="WormBaseParasite"/>
        </authorList>
    </citation>
    <scope>IDENTIFICATION</scope>
</reference>
<protein>
    <submittedName>
        <fullName evidence="3">Ig-like domain-containing protein</fullName>
    </submittedName>
</protein>
<keyword evidence="2" id="KW-1185">Reference proteome</keyword>
<dbReference type="WBParaSite" id="GPUH_0000554501-mRNA-1">
    <property type="protein sequence ID" value="GPUH_0000554501-mRNA-1"/>
    <property type="gene ID" value="GPUH_0000554501"/>
</dbReference>
<gene>
    <name evidence="1" type="ORF">GPUH_LOCUS5538</name>
</gene>
<proteinExistence type="predicted"/>
<dbReference type="InterPro" id="IPR036179">
    <property type="entry name" value="Ig-like_dom_sf"/>
</dbReference>